<dbReference type="PROSITE" id="PS01117">
    <property type="entry name" value="HTH_MARR_1"/>
    <property type="match status" value="1"/>
</dbReference>
<name>A0A228IBE8_9BURK</name>
<keyword evidence="1" id="KW-0805">Transcription regulation</keyword>
<dbReference type="PANTHER" id="PTHR42756">
    <property type="entry name" value="TRANSCRIPTIONAL REGULATOR, MARR"/>
    <property type="match status" value="1"/>
</dbReference>
<evidence type="ECO:0000313" key="5">
    <source>
        <dbReference type="EMBL" id="OXI39743.1"/>
    </source>
</evidence>
<dbReference type="Gene3D" id="1.10.10.10">
    <property type="entry name" value="Winged helix-like DNA-binding domain superfamily/Winged helix DNA-binding domain"/>
    <property type="match status" value="1"/>
</dbReference>
<sequence length="186" mass="20439">MPGSARAAMNPVPEELEIEKEGCREVVQERSGSDSRQREMSSRGMSIVHLLSAAESLLSRCVDRQVERALGITTSQASLLHALDGGEPLTAGELSDACGIAGSAVTRLVDRLEALSLVTRTQNDDDRRIVHVSLTRDGRRIATAWRDVQSEIQREWRAFANDDELRKMGNLLSRMLVNAARRDASG</sequence>
<dbReference type="SMART" id="SM00347">
    <property type="entry name" value="HTH_MARR"/>
    <property type="match status" value="1"/>
</dbReference>
<keyword evidence="3" id="KW-0804">Transcription</keyword>
<dbReference type="PROSITE" id="PS50995">
    <property type="entry name" value="HTH_MARR_2"/>
    <property type="match status" value="1"/>
</dbReference>
<feature type="domain" description="HTH marR-type" evidence="4">
    <location>
        <begin position="44"/>
        <end position="177"/>
    </location>
</feature>
<dbReference type="AlphaFoldDB" id="A0A228IBE8"/>
<dbReference type="InterPro" id="IPR036390">
    <property type="entry name" value="WH_DNA-bd_sf"/>
</dbReference>
<reference evidence="6" key="1">
    <citation type="submission" date="2017-06" db="EMBL/GenBank/DDBJ databases">
        <authorList>
            <person name="LiPuma J."/>
            <person name="Spilker T."/>
        </authorList>
    </citation>
    <scope>NUCLEOTIDE SEQUENCE [LARGE SCALE GENOMIC DNA]</scope>
    <source>
        <strain evidence="6">AU17325</strain>
    </source>
</reference>
<dbReference type="PRINTS" id="PR00598">
    <property type="entry name" value="HTHMARR"/>
</dbReference>
<dbReference type="PANTHER" id="PTHR42756:SF1">
    <property type="entry name" value="TRANSCRIPTIONAL REPRESSOR OF EMRAB OPERON"/>
    <property type="match status" value="1"/>
</dbReference>
<proteinExistence type="predicted"/>
<dbReference type="Pfam" id="PF12802">
    <property type="entry name" value="MarR_2"/>
    <property type="match status" value="1"/>
</dbReference>
<protein>
    <recommendedName>
        <fullName evidence="4">HTH marR-type domain-containing protein</fullName>
    </recommendedName>
</protein>
<evidence type="ECO:0000256" key="1">
    <source>
        <dbReference type="ARBA" id="ARBA00023015"/>
    </source>
</evidence>
<dbReference type="GO" id="GO:0003700">
    <property type="term" value="F:DNA-binding transcription factor activity"/>
    <property type="evidence" value="ECO:0007669"/>
    <property type="project" value="InterPro"/>
</dbReference>
<dbReference type="Proteomes" id="UP000214600">
    <property type="component" value="Unassembled WGS sequence"/>
</dbReference>
<reference evidence="5 6" key="2">
    <citation type="submission" date="2017-08" db="EMBL/GenBank/DDBJ databases">
        <title>WGS of novel Burkholderia cepaca complex species.</title>
        <authorList>
            <person name="Lipuma J."/>
            <person name="Spilker T."/>
        </authorList>
    </citation>
    <scope>NUCLEOTIDE SEQUENCE [LARGE SCALE GENOMIC DNA]</scope>
    <source>
        <strain evidence="5 6">AU17325</strain>
    </source>
</reference>
<dbReference type="InterPro" id="IPR000835">
    <property type="entry name" value="HTH_MarR-typ"/>
</dbReference>
<organism evidence="5 6">
    <name type="scientific">Burkholderia aenigmatica</name>
    <dbReference type="NCBI Taxonomy" id="2015348"/>
    <lineage>
        <taxon>Bacteria</taxon>
        <taxon>Pseudomonadati</taxon>
        <taxon>Pseudomonadota</taxon>
        <taxon>Betaproteobacteria</taxon>
        <taxon>Burkholderiales</taxon>
        <taxon>Burkholderiaceae</taxon>
        <taxon>Burkholderia</taxon>
        <taxon>Burkholderia cepacia complex</taxon>
    </lineage>
</organism>
<gene>
    <name evidence="5" type="ORF">CFB84_25755</name>
</gene>
<accession>A0A228IBE8</accession>
<dbReference type="SUPFAM" id="SSF46785">
    <property type="entry name" value="Winged helix' DNA-binding domain"/>
    <property type="match status" value="1"/>
</dbReference>
<dbReference type="InterPro" id="IPR036388">
    <property type="entry name" value="WH-like_DNA-bd_sf"/>
</dbReference>
<dbReference type="InterPro" id="IPR023187">
    <property type="entry name" value="Tscrpt_reg_MarR-type_CS"/>
</dbReference>
<evidence type="ECO:0000256" key="2">
    <source>
        <dbReference type="ARBA" id="ARBA00023125"/>
    </source>
</evidence>
<dbReference type="GO" id="GO:0003677">
    <property type="term" value="F:DNA binding"/>
    <property type="evidence" value="ECO:0007669"/>
    <property type="project" value="UniProtKB-KW"/>
</dbReference>
<evidence type="ECO:0000259" key="4">
    <source>
        <dbReference type="PROSITE" id="PS50995"/>
    </source>
</evidence>
<evidence type="ECO:0000313" key="6">
    <source>
        <dbReference type="Proteomes" id="UP000214600"/>
    </source>
</evidence>
<evidence type="ECO:0000256" key="3">
    <source>
        <dbReference type="ARBA" id="ARBA00023163"/>
    </source>
</evidence>
<dbReference type="EMBL" id="NKFA01000009">
    <property type="protein sequence ID" value="OXI39743.1"/>
    <property type="molecule type" value="Genomic_DNA"/>
</dbReference>
<keyword evidence="2" id="KW-0238">DNA-binding</keyword>
<comment type="caution">
    <text evidence="5">The sequence shown here is derived from an EMBL/GenBank/DDBJ whole genome shotgun (WGS) entry which is preliminary data.</text>
</comment>